<dbReference type="PROSITE" id="PS50005">
    <property type="entry name" value="TPR"/>
    <property type="match status" value="1"/>
</dbReference>
<proteinExistence type="predicted"/>
<reference evidence="3 4" key="1">
    <citation type="journal article" date="2016" name="Nat. Commun.">
        <title>Thousands of microbial genomes shed light on interconnected biogeochemical processes in an aquifer system.</title>
        <authorList>
            <person name="Anantharaman K."/>
            <person name="Brown C.T."/>
            <person name="Hug L.A."/>
            <person name="Sharon I."/>
            <person name="Castelle C.J."/>
            <person name="Probst A.J."/>
            <person name="Thomas B.C."/>
            <person name="Singh A."/>
            <person name="Wilkins M.J."/>
            <person name="Karaoz U."/>
            <person name="Brodie E.L."/>
            <person name="Williams K.H."/>
            <person name="Hubbard S.S."/>
            <person name="Banfield J.F."/>
        </authorList>
    </citation>
    <scope>NUCLEOTIDE SEQUENCE [LARGE SCALE GENOMIC DNA]</scope>
</reference>
<keyword evidence="1" id="KW-0802">TPR repeat</keyword>
<evidence type="ECO:0000259" key="2">
    <source>
        <dbReference type="PROSITE" id="PS50887"/>
    </source>
</evidence>
<dbReference type="NCBIfam" id="TIGR00254">
    <property type="entry name" value="GGDEF"/>
    <property type="match status" value="1"/>
</dbReference>
<dbReference type="InterPro" id="IPR011990">
    <property type="entry name" value="TPR-like_helical_dom_sf"/>
</dbReference>
<dbReference type="Pfam" id="PF13429">
    <property type="entry name" value="TPR_15"/>
    <property type="match status" value="1"/>
</dbReference>
<dbReference type="AlphaFoldDB" id="A0A1F7WTW0"/>
<feature type="repeat" description="TPR" evidence="1">
    <location>
        <begin position="684"/>
        <end position="717"/>
    </location>
</feature>
<dbReference type="GO" id="GO:0052621">
    <property type="term" value="F:diguanylate cyclase activity"/>
    <property type="evidence" value="ECO:0007669"/>
    <property type="project" value="TreeGrafter"/>
</dbReference>
<dbReference type="InterPro" id="IPR050469">
    <property type="entry name" value="Diguanylate_Cyclase"/>
</dbReference>
<dbReference type="STRING" id="1817813.A2008_04935"/>
<dbReference type="InterPro" id="IPR019734">
    <property type="entry name" value="TPR_rpt"/>
</dbReference>
<dbReference type="SUPFAM" id="SSF55073">
    <property type="entry name" value="Nucleotide cyclase"/>
    <property type="match status" value="1"/>
</dbReference>
<accession>A0A1F7WTW0</accession>
<dbReference type="Pfam" id="PF00990">
    <property type="entry name" value="GGDEF"/>
    <property type="match status" value="1"/>
</dbReference>
<sequence>MPDKIDDFLLNEFASGELKIIFNYLNKVAEGLKGVIKFSAPDGEIIVAEAQTRGVFYPEAIGSGFIYSLNGEDLSGLKTPEENHRVLKSASDRDIFYIIYHIENAFYSLVFTGGARRAHKLAESAGACLRLCLDFAGTQSAADVEPMTQLFSRGCFQQKLHELIGAYESELELIRKNDAPLEHDSQASNIALVMFDIDNFKNFNDTYGHHAGDIVIKKTAAAARGAAAKHGTSAFLARYGGEEFTVLTKGLSREGVLALAESIRCAVESIDMAEASRSAGTAVKMSRITVSLGAAFHDAAGGFIAERGDGFIGECADALIKKADLALYGSKQLGKNRTTEYDTLASLCVGVIERKGDFIMIDAGKGHQINHGDEFEVYDSVYNGSSEVVSAKTSKKIGTHPRLLKGTIRVSKKFDRFDSTLMEKTAVCDIINETLPIGAGDICKLSGGVEKEIYSGDLFLPRGLYRADYYSPSAAADDDAISRRRGFMLMNIKNAIEKIMNANPAKLSSAIEDIREQAFKNGQVPKEVLHLSSDKILFCFENDLKPETIENFKIAACSKLKSMNGAGEGIRISFFNSSSLKETPPSARQIIRLLRIADFIGALYNDNGAAEFNCQTYRKYGLYNYYCARYEKALELFLQCERLFKQPPDFRLYQNAGSLAYKLGKTGLAIKYFALAETLDGSSAVPKSNLGLLYSGAGAFEKAASYYRQCLELDPDLAEFHNNLAYNLLRLNKDPKEALEHAKKAVELSSASQLSNFADTLAAAYMQLKNYKKAAETYSLSLRASGSRTASAETYLGLAEALLKSGENRAARLVQKALKYLPTPSKSHEPV</sequence>
<name>A0A1F7WTW0_9BACT</name>
<dbReference type="GO" id="GO:0005886">
    <property type="term" value="C:plasma membrane"/>
    <property type="evidence" value="ECO:0007669"/>
    <property type="project" value="TreeGrafter"/>
</dbReference>
<dbReference type="Gene3D" id="1.25.40.10">
    <property type="entry name" value="Tetratricopeptide repeat domain"/>
    <property type="match status" value="1"/>
</dbReference>
<gene>
    <name evidence="3" type="ORF">A2008_04935</name>
</gene>
<dbReference type="PROSITE" id="PS50887">
    <property type="entry name" value="GGDEF"/>
    <property type="match status" value="1"/>
</dbReference>
<dbReference type="InterPro" id="IPR029787">
    <property type="entry name" value="Nucleotide_cyclase"/>
</dbReference>
<comment type="caution">
    <text evidence="3">The sequence shown here is derived from an EMBL/GenBank/DDBJ whole genome shotgun (WGS) entry which is preliminary data.</text>
</comment>
<feature type="domain" description="GGDEF" evidence="2">
    <location>
        <begin position="188"/>
        <end position="343"/>
    </location>
</feature>
<evidence type="ECO:0000313" key="3">
    <source>
        <dbReference type="EMBL" id="OGM06160.1"/>
    </source>
</evidence>
<evidence type="ECO:0000256" key="1">
    <source>
        <dbReference type="PROSITE-ProRule" id="PRU00339"/>
    </source>
</evidence>
<dbReference type="SUPFAM" id="SSF48452">
    <property type="entry name" value="TPR-like"/>
    <property type="match status" value="1"/>
</dbReference>
<dbReference type="InterPro" id="IPR000160">
    <property type="entry name" value="GGDEF_dom"/>
</dbReference>
<evidence type="ECO:0000313" key="4">
    <source>
        <dbReference type="Proteomes" id="UP000178735"/>
    </source>
</evidence>
<dbReference type="PANTHER" id="PTHR45138">
    <property type="entry name" value="REGULATORY COMPONENTS OF SENSORY TRANSDUCTION SYSTEM"/>
    <property type="match status" value="1"/>
</dbReference>
<dbReference type="GO" id="GO:0043709">
    <property type="term" value="P:cell adhesion involved in single-species biofilm formation"/>
    <property type="evidence" value="ECO:0007669"/>
    <property type="project" value="TreeGrafter"/>
</dbReference>
<dbReference type="InterPro" id="IPR043128">
    <property type="entry name" value="Rev_trsase/Diguanyl_cyclase"/>
</dbReference>
<dbReference type="CDD" id="cd01949">
    <property type="entry name" value="GGDEF"/>
    <property type="match status" value="1"/>
</dbReference>
<dbReference type="SMART" id="SM00267">
    <property type="entry name" value="GGDEF"/>
    <property type="match status" value="1"/>
</dbReference>
<protein>
    <recommendedName>
        <fullName evidence="2">GGDEF domain-containing protein</fullName>
    </recommendedName>
</protein>
<dbReference type="SMART" id="SM00028">
    <property type="entry name" value="TPR"/>
    <property type="match status" value="6"/>
</dbReference>
<dbReference type="PANTHER" id="PTHR45138:SF9">
    <property type="entry name" value="DIGUANYLATE CYCLASE DGCM-RELATED"/>
    <property type="match status" value="1"/>
</dbReference>
<dbReference type="Gene3D" id="3.30.70.270">
    <property type="match status" value="1"/>
</dbReference>
<dbReference type="GO" id="GO:1902201">
    <property type="term" value="P:negative regulation of bacterial-type flagellum-dependent cell motility"/>
    <property type="evidence" value="ECO:0007669"/>
    <property type="project" value="TreeGrafter"/>
</dbReference>
<organism evidence="3 4">
    <name type="scientific">Candidatus Wallbacteria bacterium GWC2_49_35</name>
    <dbReference type="NCBI Taxonomy" id="1817813"/>
    <lineage>
        <taxon>Bacteria</taxon>
        <taxon>Candidatus Walliibacteriota</taxon>
    </lineage>
</organism>
<dbReference type="Proteomes" id="UP000178735">
    <property type="component" value="Unassembled WGS sequence"/>
</dbReference>
<dbReference type="EMBL" id="MGFH01000078">
    <property type="protein sequence ID" value="OGM06160.1"/>
    <property type="molecule type" value="Genomic_DNA"/>
</dbReference>